<proteinExistence type="predicted"/>
<keyword evidence="1" id="KW-1133">Transmembrane helix</keyword>
<comment type="caution">
    <text evidence="2">The sequence shown here is derived from an EMBL/GenBank/DDBJ whole genome shotgun (WGS) entry which is preliminary data.</text>
</comment>
<sequence length="94" mass="10420">MAMSLLILLAIVAIAVLWFWVKSLIVMKDNTLFLALGIFFSPIPQIIYFFTKRDEMDDSGISTMKKFFMAMGVYIILGIAFAGISASQAPAVAY</sequence>
<dbReference type="Proteomes" id="UP000092607">
    <property type="component" value="Unassembled WGS sequence"/>
</dbReference>
<evidence type="ECO:0000313" key="2">
    <source>
        <dbReference type="EMBL" id="OBX59065.1"/>
    </source>
</evidence>
<keyword evidence="1" id="KW-0472">Membrane</keyword>
<dbReference type="EMBL" id="LZMS01000119">
    <property type="protein sequence ID" value="OBX59065.1"/>
    <property type="molecule type" value="Genomic_DNA"/>
</dbReference>
<protein>
    <submittedName>
        <fullName evidence="2">Uncharacterized protein</fullName>
    </submittedName>
</protein>
<accession>A0A1B8PUZ8</accession>
<organism evidence="2 3">
    <name type="scientific">Moraxella lacunata</name>
    <dbReference type="NCBI Taxonomy" id="477"/>
    <lineage>
        <taxon>Bacteria</taxon>
        <taxon>Pseudomonadati</taxon>
        <taxon>Pseudomonadota</taxon>
        <taxon>Gammaproteobacteria</taxon>
        <taxon>Moraxellales</taxon>
        <taxon>Moraxellaceae</taxon>
        <taxon>Moraxella</taxon>
    </lineage>
</organism>
<evidence type="ECO:0000256" key="1">
    <source>
        <dbReference type="SAM" id="Phobius"/>
    </source>
</evidence>
<reference evidence="2 3" key="1">
    <citation type="submission" date="2016-06" db="EMBL/GenBank/DDBJ databases">
        <title>Draft genome of Moraxella lacunata CCUG 57757A.</title>
        <authorList>
            <person name="Salva-Serra F."/>
            <person name="Engstrom-Jakobsson H."/>
            <person name="Thorell K."/>
            <person name="Gonzales-Siles L."/>
            <person name="Karlsson R."/>
            <person name="Boulund F."/>
            <person name="Engstrand L."/>
            <person name="Kristiansson E."/>
            <person name="Moore E."/>
        </authorList>
    </citation>
    <scope>NUCLEOTIDE SEQUENCE [LARGE SCALE GENOMIC DNA]</scope>
    <source>
        <strain evidence="2 3">CCUG 57757A</strain>
    </source>
</reference>
<evidence type="ECO:0000313" key="3">
    <source>
        <dbReference type="Proteomes" id="UP000092607"/>
    </source>
</evidence>
<feature type="transmembrane region" description="Helical" evidence="1">
    <location>
        <begin position="33"/>
        <end position="51"/>
    </location>
</feature>
<dbReference type="RefSeq" id="WP_065256005.1">
    <property type="nucleotide sequence ID" value="NZ_JARDJM010000057.1"/>
</dbReference>
<feature type="transmembrane region" description="Helical" evidence="1">
    <location>
        <begin position="72"/>
        <end position="93"/>
    </location>
</feature>
<name>A0A1B8PUZ8_MORLA</name>
<keyword evidence="1" id="KW-0812">Transmembrane</keyword>
<dbReference type="OrthoDB" id="9962388at2"/>
<gene>
    <name evidence="2" type="ORF">A9309_12010</name>
</gene>
<dbReference type="AlphaFoldDB" id="A0A1B8PUZ8"/>